<dbReference type="InterPro" id="IPR051473">
    <property type="entry name" value="P2Ox-like"/>
</dbReference>
<evidence type="ECO:0000256" key="5">
    <source>
        <dbReference type="ARBA" id="ARBA00023002"/>
    </source>
</evidence>
<dbReference type="AlphaFoldDB" id="A0A317PHX8"/>
<gene>
    <name evidence="6" type="ORF">DFR52_103431</name>
</gene>
<dbReference type="SUPFAM" id="SSF51905">
    <property type="entry name" value="FAD/NAD(P)-binding domain"/>
    <property type="match status" value="1"/>
</dbReference>
<keyword evidence="5" id="KW-0560">Oxidoreductase</keyword>
<keyword evidence="3" id="KW-0285">Flavoprotein</keyword>
<reference evidence="6 7" key="1">
    <citation type="submission" date="2018-05" db="EMBL/GenBank/DDBJ databases">
        <title>Genomic Encyclopedia of Type Strains, Phase IV (KMG-IV): sequencing the most valuable type-strain genomes for metagenomic binning, comparative biology and taxonomic classification.</title>
        <authorList>
            <person name="Goeker M."/>
        </authorList>
    </citation>
    <scope>NUCLEOTIDE SEQUENCE [LARGE SCALE GENOMIC DNA]</scope>
    <source>
        <strain evidence="6 7">DSM 16791</strain>
    </source>
</reference>
<evidence type="ECO:0000256" key="3">
    <source>
        <dbReference type="ARBA" id="ARBA00022630"/>
    </source>
</evidence>
<evidence type="ECO:0000313" key="6">
    <source>
        <dbReference type="EMBL" id="PWW00229.1"/>
    </source>
</evidence>
<name>A0A317PHX8_9HYPH</name>
<comment type="cofactor">
    <cofactor evidence="1">
        <name>FAD</name>
        <dbReference type="ChEBI" id="CHEBI:57692"/>
    </cofactor>
</comment>
<dbReference type="PANTHER" id="PTHR42784">
    <property type="entry name" value="PYRANOSE 2-OXIDASE"/>
    <property type="match status" value="1"/>
</dbReference>
<dbReference type="OrthoDB" id="5652862at2"/>
<protein>
    <submittedName>
        <fullName evidence="6">Choline dehydrogenase-like flavoprotein</fullName>
    </submittedName>
</protein>
<accession>A0A317PHX8</accession>
<sequence length="528" mass="56242">MAADFDIIVIGSGPAGVSVSFPLVEAGLKVLMVDGGREPDSPSPSSPFLVGRSEDRSQWKWMIGEDFHALRDDSGSPKMRVPGHAFVFDGFGDANRIGASDYVAIGSLARGGLSNAWGCGVATLSQDEMREFPFPRTELEPSYAAVARRIGISGAENDDMADYFGLDAWADPPIRADALNARLLERYSEIPNAASALGFRLGRSRTAVLQTDRGARKACDLSGNCLWGCDRRSLYTATEDLSALKKHTNFVYRPGFVVEKLIDKNGWHQVLGSGPDGNTTYGAPRLALAAGTLASTRLSLQLIGHRLPVPMQACPSAAFMVWIPVMLGRRREPAFGLGQLSFAMDLAGGAGAFGSLFNPTGIPIAEFSRHMPFRKRFGIDILATLMSSCLAGNVFLPGRLSTATVTLGGSGQLHVQGAYATEVASLMLEAEKLLRRAFRRLGAVMLPGSFTIGRPGGDIHYAATLPMRAAPTIGETDSLGELYGVSGIHVVDGASLTDLTEKSHTLTIMANADRIGRRIVAARSQPAG</sequence>
<comment type="similarity">
    <text evidence="2">Belongs to the GMC oxidoreductase family.</text>
</comment>
<dbReference type="InterPro" id="IPR036188">
    <property type="entry name" value="FAD/NAD-bd_sf"/>
</dbReference>
<dbReference type="Proteomes" id="UP000246352">
    <property type="component" value="Unassembled WGS sequence"/>
</dbReference>
<evidence type="ECO:0000256" key="1">
    <source>
        <dbReference type="ARBA" id="ARBA00001974"/>
    </source>
</evidence>
<dbReference type="EMBL" id="QGTR01000003">
    <property type="protein sequence ID" value="PWW00229.1"/>
    <property type="molecule type" value="Genomic_DNA"/>
</dbReference>
<dbReference type="Gene3D" id="3.50.50.60">
    <property type="entry name" value="FAD/NAD(P)-binding domain"/>
    <property type="match status" value="1"/>
</dbReference>
<evidence type="ECO:0000256" key="2">
    <source>
        <dbReference type="ARBA" id="ARBA00010790"/>
    </source>
</evidence>
<evidence type="ECO:0000256" key="4">
    <source>
        <dbReference type="ARBA" id="ARBA00022827"/>
    </source>
</evidence>
<dbReference type="GO" id="GO:0016491">
    <property type="term" value="F:oxidoreductase activity"/>
    <property type="evidence" value="ECO:0007669"/>
    <property type="project" value="UniProtKB-KW"/>
</dbReference>
<proteinExistence type="inferred from homology"/>
<comment type="caution">
    <text evidence="6">The sequence shown here is derived from an EMBL/GenBank/DDBJ whole genome shotgun (WGS) entry which is preliminary data.</text>
</comment>
<evidence type="ECO:0000313" key="7">
    <source>
        <dbReference type="Proteomes" id="UP000246352"/>
    </source>
</evidence>
<keyword evidence="7" id="KW-1185">Reference proteome</keyword>
<keyword evidence="4" id="KW-0274">FAD</keyword>
<dbReference type="PANTHER" id="PTHR42784:SF1">
    <property type="entry name" value="PYRANOSE 2-OXIDASE"/>
    <property type="match status" value="1"/>
</dbReference>
<organism evidence="6 7">
    <name type="scientific">Hoeflea marina</name>
    <dbReference type="NCBI Taxonomy" id="274592"/>
    <lineage>
        <taxon>Bacteria</taxon>
        <taxon>Pseudomonadati</taxon>
        <taxon>Pseudomonadota</taxon>
        <taxon>Alphaproteobacteria</taxon>
        <taxon>Hyphomicrobiales</taxon>
        <taxon>Rhizobiaceae</taxon>
        <taxon>Hoeflea</taxon>
    </lineage>
</organism>